<dbReference type="Pfam" id="PF13561">
    <property type="entry name" value="adh_short_C2"/>
    <property type="match status" value="1"/>
</dbReference>
<dbReference type="PANTHER" id="PTHR42879:SF2">
    <property type="entry name" value="3-OXOACYL-[ACYL-CARRIER-PROTEIN] REDUCTASE FABG"/>
    <property type="match status" value="1"/>
</dbReference>
<feature type="domain" description="Ketoreductase" evidence="13">
    <location>
        <begin position="6"/>
        <end position="187"/>
    </location>
</feature>
<dbReference type="UniPathway" id="UPA00094"/>
<dbReference type="STRING" id="639282.DEFDS_0152"/>
<dbReference type="AlphaFoldDB" id="D3PAP1"/>
<keyword evidence="7 12" id="KW-0560">Oxidoreductase</keyword>
<name>D3PAP1_DEFDS</name>
<dbReference type="FunFam" id="3.40.50.720:FF:000037">
    <property type="entry name" value="3-oxoacyl-[acyl-carrier-protein] reductase FabG"/>
    <property type="match status" value="1"/>
</dbReference>
<keyword evidence="5 12" id="KW-0276">Fatty acid metabolism</keyword>
<protein>
    <recommendedName>
        <fullName evidence="3 12">3-oxoacyl-[acyl-carrier-protein] reductase</fullName>
        <ecNumber evidence="3 12">1.1.1.100</ecNumber>
    </recommendedName>
</protein>
<comment type="pathway">
    <text evidence="1 12">Lipid metabolism; fatty acid biosynthesis.</text>
</comment>
<dbReference type="GO" id="GO:0030497">
    <property type="term" value="P:fatty acid elongation"/>
    <property type="evidence" value="ECO:0007669"/>
    <property type="project" value="UniProtKB-ARBA"/>
</dbReference>
<evidence type="ECO:0000256" key="8">
    <source>
        <dbReference type="ARBA" id="ARBA00023098"/>
    </source>
</evidence>
<dbReference type="GO" id="GO:0051287">
    <property type="term" value="F:NAD binding"/>
    <property type="evidence" value="ECO:0007669"/>
    <property type="project" value="UniProtKB-UniRule"/>
</dbReference>
<dbReference type="PROSITE" id="PS00061">
    <property type="entry name" value="ADH_SHORT"/>
    <property type="match status" value="1"/>
</dbReference>
<evidence type="ECO:0000256" key="11">
    <source>
        <dbReference type="PIRSR" id="PIRSR611284-2"/>
    </source>
</evidence>
<comment type="subunit">
    <text evidence="12">Homotetramer.</text>
</comment>
<evidence type="ECO:0000256" key="10">
    <source>
        <dbReference type="PIRSR" id="PIRSR611284-1"/>
    </source>
</evidence>
<dbReference type="GO" id="GO:0004316">
    <property type="term" value="F:3-oxoacyl-[acyl-carrier-protein] reductase (NADPH) activity"/>
    <property type="evidence" value="ECO:0007669"/>
    <property type="project" value="UniProtKB-UniRule"/>
</dbReference>
<dbReference type="SMART" id="SM00822">
    <property type="entry name" value="PKS_KR"/>
    <property type="match status" value="1"/>
</dbReference>
<dbReference type="NCBIfam" id="NF005559">
    <property type="entry name" value="PRK07231.1"/>
    <property type="match status" value="1"/>
</dbReference>
<keyword evidence="6 11" id="KW-0521">NADP</keyword>
<dbReference type="PANTHER" id="PTHR42879">
    <property type="entry name" value="3-OXOACYL-(ACYL-CARRIER-PROTEIN) REDUCTASE"/>
    <property type="match status" value="1"/>
</dbReference>
<dbReference type="InterPro" id="IPR002347">
    <property type="entry name" value="SDR_fam"/>
</dbReference>
<comment type="function">
    <text evidence="12">Catalyzes the NADPH-dependent reduction of beta-ketoacyl-ACP substrates to beta-hydroxyacyl-ACP products, the first reductive step in the elongation cycle of fatty acid biosynthesis.</text>
</comment>
<dbReference type="NCBIfam" id="NF009466">
    <property type="entry name" value="PRK12826.1-2"/>
    <property type="match status" value="1"/>
</dbReference>
<evidence type="ECO:0000256" key="3">
    <source>
        <dbReference type="ARBA" id="ARBA00012948"/>
    </source>
</evidence>
<dbReference type="InterPro" id="IPR057326">
    <property type="entry name" value="KR_dom"/>
</dbReference>
<gene>
    <name evidence="14" type="ordered locus">DEFDS_0152</name>
</gene>
<dbReference type="EMBL" id="AP011529">
    <property type="protein sequence ID" value="BAI79664.1"/>
    <property type="molecule type" value="Genomic_DNA"/>
</dbReference>
<dbReference type="SUPFAM" id="SSF51735">
    <property type="entry name" value="NAD(P)-binding Rossmann-fold domains"/>
    <property type="match status" value="1"/>
</dbReference>
<evidence type="ECO:0000313" key="15">
    <source>
        <dbReference type="Proteomes" id="UP000001520"/>
    </source>
</evidence>
<dbReference type="InterPro" id="IPR036291">
    <property type="entry name" value="NAD(P)-bd_dom_sf"/>
</dbReference>
<dbReference type="EC" id="1.1.1.100" evidence="3 12"/>
<accession>D3PAP1</accession>
<feature type="binding site" evidence="11">
    <location>
        <position position="91"/>
    </location>
    <ligand>
        <name>NADP(+)</name>
        <dbReference type="ChEBI" id="CHEBI:58349"/>
    </ligand>
</feature>
<feature type="active site" description="Proton acceptor" evidence="10">
    <location>
        <position position="156"/>
    </location>
</feature>
<evidence type="ECO:0000256" key="4">
    <source>
        <dbReference type="ARBA" id="ARBA00022516"/>
    </source>
</evidence>
<keyword evidence="9 12" id="KW-0275">Fatty acid biosynthesis</keyword>
<dbReference type="KEGG" id="ddf:DEFDS_0152"/>
<organism evidence="14 15">
    <name type="scientific">Deferribacter desulfuricans (strain DSM 14783 / JCM 11476 / NBRC 101012 / SSM1)</name>
    <dbReference type="NCBI Taxonomy" id="639282"/>
    <lineage>
        <taxon>Bacteria</taxon>
        <taxon>Pseudomonadati</taxon>
        <taxon>Deferribacterota</taxon>
        <taxon>Deferribacteres</taxon>
        <taxon>Deferribacterales</taxon>
        <taxon>Deferribacteraceae</taxon>
        <taxon>Deferribacter</taxon>
    </lineage>
</organism>
<evidence type="ECO:0000256" key="2">
    <source>
        <dbReference type="ARBA" id="ARBA00006484"/>
    </source>
</evidence>
<dbReference type="InterPro" id="IPR050259">
    <property type="entry name" value="SDR"/>
</dbReference>
<feature type="binding site" evidence="11">
    <location>
        <begin position="156"/>
        <end position="160"/>
    </location>
    <ligand>
        <name>NADP(+)</name>
        <dbReference type="ChEBI" id="CHEBI:58349"/>
    </ligand>
</feature>
<evidence type="ECO:0000256" key="1">
    <source>
        <dbReference type="ARBA" id="ARBA00005194"/>
    </source>
</evidence>
<keyword evidence="4 12" id="KW-0444">Lipid biosynthesis</keyword>
<evidence type="ECO:0000256" key="5">
    <source>
        <dbReference type="ARBA" id="ARBA00022832"/>
    </source>
</evidence>
<proteinExistence type="inferred from homology"/>
<dbReference type="HOGENOM" id="CLU_010194_1_3_0"/>
<dbReference type="InterPro" id="IPR011284">
    <property type="entry name" value="3oxo_ACP_reduc"/>
</dbReference>
<evidence type="ECO:0000256" key="12">
    <source>
        <dbReference type="RuleBase" id="RU366074"/>
    </source>
</evidence>
<dbReference type="eggNOG" id="COG1028">
    <property type="taxonomic scope" value="Bacteria"/>
</dbReference>
<feature type="binding site" evidence="11">
    <location>
        <begin position="64"/>
        <end position="65"/>
    </location>
    <ligand>
        <name>NADP(+)</name>
        <dbReference type="ChEBI" id="CHEBI:58349"/>
    </ligand>
</feature>
<sequence>MILKDKVALVTGGSRGIGRAVAIKLAQLGCKVAINYSSNEQKAKEVADYIKNTLSGECIIYKGNVADEEEVKGMVKFIENEFGAIDILVNNAGITKDNIILRLKTADFDEVFNVNIKGAFNCIKAVARGMMKKRYGKIINISSVVGFTGNIGQANYVVTKSGLIGLTKSVALELATRGIRVNAVAPGFIDTEMTQSLSIDVKDEMLKKIPLGYFGKPEDVANAVAFLASPESDYITGTTIHVNGGMYFS</sequence>
<dbReference type="InterPro" id="IPR020904">
    <property type="entry name" value="Sc_DH/Rdtase_CS"/>
</dbReference>
<reference evidence="14 15" key="1">
    <citation type="journal article" date="2010" name="DNA Res.">
        <title>Bacterial lifestyle in a deep-sea hydrothermal vent chimney revealed by the genome sequence of the thermophilic bacterium Deferribacter desulfuricans SSM1.</title>
        <authorList>
            <person name="Takaki Y."/>
            <person name="Shimamura S."/>
            <person name="Nakagawa S."/>
            <person name="Fukuhara Y."/>
            <person name="Horikawa H."/>
            <person name="Ankai A."/>
            <person name="Harada T."/>
            <person name="Hosoyama A."/>
            <person name="Oguchi A."/>
            <person name="Fukui S."/>
            <person name="Fujita N."/>
            <person name="Takami H."/>
            <person name="Takai K."/>
        </authorList>
    </citation>
    <scope>NUCLEOTIDE SEQUENCE [LARGE SCALE GENOMIC DNA]</scope>
    <source>
        <strain evidence="15">DSM 14783 / JCM 11476 / NBRC 101012 / SSM1</strain>
    </source>
</reference>
<evidence type="ECO:0000313" key="14">
    <source>
        <dbReference type="EMBL" id="BAI79664.1"/>
    </source>
</evidence>
<keyword evidence="8 12" id="KW-0443">Lipid metabolism</keyword>
<dbReference type="CDD" id="cd05333">
    <property type="entry name" value="BKR_SDR_c"/>
    <property type="match status" value="1"/>
</dbReference>
<comment type="catalytic activity">
    <reaction evidence="12">
        <text>a (3R)-hydroxyacyl-[ACP] + NADP(+) = a 3-oxoacyl-[ACP] + NADPH + H(+)</text>
        <dbReference type="Rhea" id="RHEA:17397"/>
        <dbReference type="Rhea" id="RHEA-COMP:9916"/>
        <dbReference type="Rhea" id="RHEA-COMP:9945"/>
        <dbReference type="ChEBI" id="CHEBI:15378"/>
        <dbReference type="ChEBI" id="CHEBI:57783"/>
        <dbReference type="ChEBI" id="CHEBI:58349"/>
        <dbReference type="ChEBI" id="CHEBI:78776"/>
        <dbReference type="ChEBI" id="CHEBI:78827"/>
        <dbReference type="EC" id="1.1.1.100"/>
    </reaction>
</comment>
<dbReference type="PRINTS" id="PR00081">
    <property type="entry name" value="GDHRDH"/>
</dbReference>
<dbReference type="NCBIfam" id="TIGR01830">
    <property type="entry name" value="3oxo_ACP_reduc"/>
    <property type="match status" value="1"/>
</dbReference>
<dbReference type="Proteomes" id="UP000001520">
    <property type="component" value="Chromosome"/>
</dbReference>
<dbReference type="Gene3D" id="3.40.50.720">
    <property type="entry name" value="NAD(P)-binding Rossmann-like Domain"/>
    <property type="match status" value="1"/>
</dbReference>
<dbReference type="PRINTS" id="PR00080">
    <property type="entry name" value="SDRFAMILY"/>
</dbReference>
<evidence type="ECO:0000256" key="6">
    <source>
        <dbReference type="ARBA" id="ARBA00022857"/>
    </source>
</evidence>
<evidence type="ECO:0000259" key="13">
    <source>
        <dbReference type="SMART" id="SM00822"/>
    </source>
</evidence>
<feature type="binding site" evidence="11">
    <location>
        <position position="189"/>
    </location>
    <ligand>
        <name>NADP(+)</name>
        <dbReference type="ChEBI" id="CHEBI:58349"/>
    </ligand>
</feature>
<feature type="binding site" evidence="11">
    <location>
        <begin position="12"/>
        <end position="15"/>
    </location>
    <ligand>
        <name>NADP(+)</name>
        <dbReference type="ChEBI" id="CHEBI:58349"/>
    </ligand>
</feature>
<comment type="similarity">
    <text evidence="2 12">Belongs to the short-chain dehydrogenases/reductases (SDR) family.</text>
</comment>
<evidence type="ECO:0000256" key="9">
    <source>
        <dbReference type="ARBA" id="ARBA00023160"/>
    </source>
</evidence>
<keyword evidence="15" id="KW-1185">Reference proteome</keyword>
<evidence type="ECO:0000256" key="7">
    <source>
        <dbReference type="ARBA" id="ARBA00023002"/>
    </source>
</evidence>